<keyword evidence="1" id="KW-0540">Nuclease</keyword>
<dbReference type="SUPFAM" id="SSF56219">
    <property type="entry name" value="DNase I-like"/>
    <property type="match status" value="1"/>
</dbReference>
<evidence type="ECO:0000313" key="1">
    <source>
        <dbReference type="EMBL" id="HIU52451.1"/>
    </source>
</evidence>
<keyword evidence="1" id="KW-0378">Hydrolase</keyword>
<reference evidence="1" key="1">
    <citation type="submission" date="2020-10" db="EMBL/GenBank/DDBJ databases">
        <authorList>
            <person name="Gilroy R."/>
        </authorList>
    </citation>
    <scope>NUCLEOTIDE SEQUENCE</scope>
    <source>
        <strain evidence="1">ChiW3-316</strain>
    </source>
</reference>
<organism evidence="1 2">
    <name type="scientific">Candidatus Scatocola faecipullorum</name>
    <dbReference type="NCBI Taxonomy" id="2840917"/>
    <lineage>
        <taxon>Bacteria</taxon>
        <taxon>Pseudomonadati</taxon>
        <taxon>Pseudomonadota</taxon>
        <taxon>Alphaproteobacteria</taxon>
        <taxon>Rhodospirillales</taxon>
        <taxon>Rhodospirillaceae</taxon>
        <taxon>Rhodospirillaceae incertae sedis</taxon>
        <taxon>Candidatus Scatocola</taxon>
    </lineage>
</organism>
<reference evidence="1" key="2">
    <citation type="journal article" date="2021" name="PeerJ">
        <title>Extensive microbial diversity within the chicken gut microbiome revealed by metagenomics and culture.</title>
        <authorList>
            <person name="Gilroy R."/>
            <person name="Ravi A."/>
            <person name="Getino M."/>
            <person name="Pursley I."/>
            <person name="Horton D.L."/>
            <person name="Alikhan N.F."/>
            <person name="Baker D."/>
            <person name="Gharbi K."/>
            <person name="Hall N."/>
            <person name="Watson M."/>
            <person name="Adriaenssens E.M."/>
            <person name="Foster-Nyarko E."/>
            <person name="Jarju S."/>
            <person name="Secka A."/>
            <person name="Antonio M."/>
            <person name="Oren A."/>
            <person name="Chaudhuri R.R."/>
            <person name="La Ragione R."/>
            <person name="Hildebrand F."/>
            <person name="Pallen M.J."/>
        </authorList>
    </citation>
    <scope>NUCLEOTIDE SEQUENCE</scope>
    <source>
        <strain evidence="1">ChiW3-316</strain>
    </source>
</reference>
<name>A0A9D1M2Q2_9PROT</name>
<gene>
    <name evidence="1" type="ORF">IAD20_00020</name>
</gene>
<dbReference type="Proteomes" id="UP000824107">
    <property type="component" value="Unassembled WGS sequence"/>
</dbReference>
<dbReference type="Gene3D" id="3.60.10.10">
    <property type="entry name" value="Endonuclease/exonuclease/phosphatase"/>
    <property type="match status" value="1"/>
</dbReference>
<accession>A0A9D1M2Q2</accession>
<feature type="non-terminal residue" evidence="1">
    <location>
        <position position="208"/>
    </location>
</feature>
<evidence type="ECO:0000313" key="2">
    <source>
        <dbReference type="Proteomes" id="UP000824107"/>
    </source>
</evidence>
<dbReference type="AlphaFoldDB" id="A0A9D1M2Q2"/>
<protein>
    <submittedName>
        <fullName evidence="1">Endonuclease/exonuclease/phosphatase family protein</fullName>
    </submittedName>
</protein>
<dbReference type="InterPro" id="IPR036691">
    <property type="entry name" value="Endo/exonu/phosph_ase_sf"/>
</dbReference>
<proteinExistence type="predicted"/>
<dbReference type="EMBL" id="DVNC01000002">
    <property type="protein sequence ID" value="HIU52451.1"/>
    <property type="molecule type" value="Genomic_DNA"/>
</dbReference>
<comment type="caution">
    <text evidence="1">The sequence shown here is derived from an EMBL/GenBank/DDBJ whole genome shotgun (WGS) entry which is preliminary data.</text>
</comment>
<sequence length="208" mass="24304">MKLLGWNCNGAFRRKYQALENFNADIWVVPESESPVYLLRHKSPLSSAQQLWCGQNQSKGLSVFAFNGCQISRADFFNPAYRHILPVNITTADKQKMLLIAVWASRVKDNSDWDYIGQLCHFMEHNGHLLPPQSLFLGDFNINMQWNSSFKKEHNYSRFQELCHTYGFTSLYHHLTGEAQGQETTFTSYYHRIKRRGYHIDYAWLGRG</sequence>
<dbReference type="GO" id="GO:0004519">
    <property type="term" value="F:endonuclease activity"/>
    <property type="evidence" value="ECO:0007669"/>
    <property type="project" value="UniProtKB-KW"/>
</dbReference>
<keyword evidence="1" id="KW-0255">Endonuclease</keyword>